<gene>
    <name evidence="1" type="ORF">CRV2_00004737</name>
</gene>
<protein>
    <submittedName>
        <fullName evidence="1">Uncharacterized protein</fullName>
    </submittedName>
</protein>
<evidence type="ECO:0000313" key="1">
    <source>
        <dbReference type="EMBL" id="CAG9945861.1"/>
    </source>
</evidence>
<organism evidence="1 2">
    <name type="scientific">Clonostachys rosea f. rosea IK726</name>
    <dbReference type="NCBI Taxonomy" id="1349383"/>
    <lineage>
        <taxon>Eukaryota</taxon>
        <taxon>Fungi</taxon>
        <taxon>Dikarya</taxon>
        <taxon>Ascomycota</taxon>
        <taxon>Pezizomycotina</taxon>
        <taxon>Sordariomycetes</taxon>
        <taxon>Hypocreomycetidae</taxon>
        <taxon>Hypocreales</taxon>
        <taxon>Bionectriaceae</taxon>
        <taxon>Clonostachys</taxon>
    </lineage>
</organism>
<reference evidence="1" key="2">
    <citation type="submission" date="2021-10" db="EMBL/GenBank/DDBJ databases">
        <authorList>
            <person name="Piombo E."/>
        </authorList>
    </citation>
    <scope>NUCLEOTIDE SEQUENCE</scope>
</reference>
<keyword evidence="2" id="KW-1185">Reference proteome</keyword>
<dbReference type="Proteomes" id="UP000836387">
    <property type="component" value="Unassembled WGS sequence"/>
</dbReference>
<evidence type="ECO:0000313" key="2">
    <source>
        <dbReference type="Proteomes" id="UP000836387"/>
    </source>
</evidence>
<proteinExistence type="predicted"/>
<accession>A0ACA9TY07</accession>
<dbReference type="EMBL" id="CADEHS020000010">
    <property type="protein sequence ID" value="CAG9945861.1"/>
    <property type="molecule type" value="Genomic_DNA"/>
</dbReference>
<reference evidence="1" key="1">
    <citation type="submission" date="2020-04" db="EMBL/GenBank/DDBJ databases">
        <authorList>
            <person name="Broberg M."/>
        </authorList>
    </citation>
    <scope>NUCLEOTIDE SEQUENCE</scope>
</reference>
<comment type="caution">
    <text evidence="1">The sequence shown here is derived from an EMBL/GenBank/DDBJ whole genome shotgun (WGS) entry which is preliminary data.</text>
</comment>
<name>A0ACA9TY07_BIOOC</name>
<sequence>MKFSRVLFFASLALAAPTALVEKDEPALLLDERQNDPVSAVITALNSVTNTINTSGGAIQSAINGITGNVDAQVQVLIRANLDAILNALQNSIATILASTLDSAGDITAAASGLTQAQINNLAAAIQGAVAAVNQLRIIVTLTATDLTPAVFDLVQGQITAIQNTIQPFIAPVAAFANAVSRLNVELGIYVLGLSNVTSTLVNTIQNLLTGLGLGGLGNLLG</sequence>